<dbReference type="AlphaFoldDB" id="A0A9R1VBT5"/>
<feature type="compositionally biased region" description="Acidic residues" evidence="1">
    <location>
        <begin position="275"/>
        <end position="284"/>
    </location>
</feature>
<dbReference type="PANTHER" id="PTHR36060:SF1">
    <property type="entry name" value="OS02G0272400 PROTEIN"/>
    <property type="match status" value="1"/>
</dbReference>
<proteinExistence type="predicted"/>
<feature type="region of interest" description="Disordered" evidence="1">
    <location>
        <begin position="273"/>
        <end position="301"/>
    </location>
</feature>
<feature type="compositionally biased region" description="Polar residues" evidence="1">
    <location>
        <begin position="289"/>
        <end position="301"/>
    </location>
</feature>
<evidence type="ECO:0000313" key="4">
    <source>
        <dbReference type="Proteomes" id="UP000235145"/>
    </source>
</evidence>
<evidence type="ECO:0008006" key="5">
    <source>
        <dbReference type="Google" id="ProtNLM"/>
    </source>
</evidence>
<dbReference type="PANTHER" id="PTHR36060">
    <property type="entry name" value="OS02G0272400 PROTEIN"/>
    <property type="match status" value="1"/>
</dbReference>
<feature type="transmembrane region" description="Helical" evidence="2">
    <location>
        <begin position="112"/>
        <end position="134"/>
    </location>
</feature>
<feature type="transmembrane region" description="Helical" evidence="2">
    <location>
        <begin position="35"/>
        <end position="59"/>
    </location>
</feature>
<keyword evidence="2" id="KW-0472">Membrane</keyword>
<name>A0A9R1VBT5_LACSA</name>
<evidence type="ECO:0000256" key="2">
    <source>
        <dbReference type="SAM" id="Phobius"/>
    </source>
</evidence>
<sequence length="301" mass="33781">MAIIGDALRQAFMQKHEYESLRDEDKAWTKLQRPILICGFAFITFSIFISTIISLNIIFPNDPGRRPFCSDLRIQPLSINFSSIVAADVRIGGGEDRVGGAFYLTDQETVDYYWMVVFVPSAMVFVVSAVYLVAGISVSYTAPTRHGCLKVVENNYCTSRRGGVRCLSILNLIFAIIFGLLALFLGSTLLTLGSRCSIPLFWCYEISSWGLVILYGGTAFYLRRKAATVLDETEFSGRNLGLEMLEANTVEFTPDVERRVNEGFRSWMGSSYLSSDDEDEDENDPNGYMNLSRTNSSRQRV</sequence>
<accession>A0A9R1VBT5</accession>
<keyword evidence="4" id="KW-1185">Reference proteome</keyword>
<feature type="transmembrane region" description="Helical" evidence="2">
    <location>
        <begin position="198"/>
        <end position="222"/>
    </location>
</feature>
<dbReference type="Proteomes" id="UP000235145">
    <property type="component" value="Unassembled WGS sequence"/>
</dbReference>
<dbReference type="OrthoDB" id="1870641at2759"/>
<protein>
    <recommendedName>
        <fullName evidence="5">Transmembrane protein</fullName>
    </recommendedName>
</protein>
<reference evidence="3 4" key="1">
    <citation type="journal article" date="2017" name="Nat. Commun.">
        <title>Genome assembly with in vitro proximity ligation data and whole-genome triplication in lettuce.</title>
        <authorList>
            <person name="Reyes-Chin-Wo S."/>
            <person name="Wang Z."/>
            <person name="Yang X."/>
            <person name="Kozik A."/>
            <person name="Arikit S."/>
            <person name="Song C."/>
            <person name="Xia L."/>
            <person name="Froenicke L."/>
            <person name="Lavelle D.O."/>
            <person name="Truco M.J."/>
            <person name="Xia R."/>
            <person name="Zhu S."/>
            <person name="Xu C."/>
            <person name="Xu H."/>
            <person name="Xu X."/>
            <person name="Cox K."/>
            <person name="Korf I."/>
            <person name="Meyers B.C."/>
            <person name="Michelmore R.W."/>
        </authorList>
    </citation>
    <scope>NUCLEOTIDE SEQUENCE [LARGE SCALE GENOMIC DNA]</scope>
    <source>
        <strain evidence="4">cv. Salinas</strain>
        <tissue evidence="3">Seedlings</tissue>
    </source>
</reference>
<evidence type="ECO:0000256" key="1">
    <source>
        <dbReference type="SAM" id="MobiDB-lite"/>
    </source>
</evidence>
<evidence type="ECO:0000313" key="3">
    <source>
        <dbReference type="EMBL" id="KAJ0203233.1"/>
    </source>
</evidence>
<gene>
    <name evidence="3" type="ORF">LSAT_V11C500240650</name>
</gene>
<organism evidence="3 4">
    <name type="scientific">Lactuca sativa</name>
    <name type="common">Garden lettuce</name>
    <dbReference type="NCBI Taxonomy" id="4236"/>
    <lineage>
        <taxon>Eukaryota</taxon>
        <taxon>Viridiplantae</taxon>
        <taxon>Streptophyta</taxon>
        <taxon>Embryophyta</taxon>
        <taxon>Tracheophyta</taxon>
        <taxon>Spermatophyta</taxon>
        <taxon>Magnoliopsida</taxon>
        <taxon>eudicotyledons</taxon>
        <taxon>Gunneridae</taxon>
        <taxon>Pentapetalae</taxon>
        <taxon>asterids</taxon>
        <taxon>campanulids</taxon>
        <taxon>Asterales</taxon>
        <taxon>Asteraceae</taxon>
        <taxon>Cichorioideae</taxon>
        <taxon>Cichorieae</taxon>
        <taxon>Lactucinae</taxon>
        <taxon>Lactuca</taxon>
    </lineage>
</organism>
<dbReference type="EMBL" id="NBSK02000005">
    <property type="protein sequence ID" value="KAJ0203233.1"/>
    <property type="molecule type" value="Genomic_DNA"/>
</dbReference>
<feature type="transmembrane region" description="Helical" evidence="2">
    <location>
        <begin position="169"/>
        <end position="192"/>
    </location>
</feature>
<keyword evidence="2" id="KW-0812">Transmembrane</keyword>
<keyword evidence="2" id="KW-1133">Transmembrane helix</keyword>
<comment type="caution">
    <text evidence="3">The sequence shown here is derived from an EMBL/GenBank/DDBJ whole genome shotgun (WGS) entry which is preliminary data.</text>
</comment>
<dbReference type="Gramene" id="rna-gnl|WGS:NBSK|LSAT_5X33341_mrna">
    <property type="protein sequence ID" value="cds-PLY70672.1"/>
    <property type="gene ID" value="gene-LSAT_5X33341"/>
</dbReference>